<dbReference type="OMA" id="FCYAPRI"/>
<evidence type="ECO:0000256" key="5">
    <source>
        <dbReference type="ARBA" id="ARBA00022692"/>
    </source>
</evidence>
<organism evidence="14 15">
    <name type="scientific">Toxocara canis</name>
    <name type="common">Canine roundworm</name>
    <dbReference type="NCBI Taxonomy" id="6265"/>
    <lineage>
        <taxon>Eukaryota</taxon>
        <taxon>Metazoa</taxon>
        <taxon>Ecdysozoa</taxon>
        <taxon>Nematoda</taxon>
        <taxon>Chromadorea</taxon>
        <taxon>Rhabditida</taxon>
        <taxon>Spirurina</taxon>
        <taxon>Ascaridomorpha</taxon>
        <taxon>Ascaridoidea</taxon>
        <taxon>Toxocaridae</taxon>
        <taxon>Toxocara</taxon>
    </lineage>
</organism>
<keyword evidence="15" id="KW-1185">Reference proteome</keyword>
<gene>
    <name evidence="14" type="primary">unc-7</name>
    <name evidence="12" type="synonym">inx</name>
    <name evidence="14" type="ORF">Tcan_14472</name>
</gene>
<dbReference type="GO" id="GO:0005921">
    <property type="term" value="C:gap junction"/>
    <property type="evidence" value="ECO:0007669"/>
    <property type="project" value="UniProtKB-SubCell"/>
</dbReference>
<reference evidence="14 15" key="1">
    <citation type="submission" date="2014-11" db="EMBL/GenBank/DDBJ databases">
        <title>Genetic blueprint of the zoonotic pathogen Toxocara canis.</title>
        <authorList>
            <person name="Zhu X.-Q."/>
            <person name="Korhonen P.K."/>
            <person name="Cai H."/>
            <person name="Young N.D."/>
            <person name="Nejsum P."/>
            <person name="von Samson-Himmelstjerna G."/>
            <person name="Boag P.R."/>
            <person name="Tan P."/>
            <person name="Li Q."/>
            <person name="Min J."/>
            <person name="Yang Y."/>
            <person name="Wang X."/>
            <person name="Fang X."/>
            <person name="Hall R.S."/>
            <person name="Hofmann A."/>
            <person name="Sternberg P.W."/>
            <person name="Jex A.R."/>
            <person name="Gasser R.B."/>
        </authorList>
    </citation>
    <scope>NUCLEOTIDE SEQUENCE [LARGE SCALE GENOMIC DNA]</scope>
    <source>
        <strain evidence="14">PN_DK_2014</strain>
    </source>
</reference>
<evidence type="ECO:0000256" key="7">
    <source>
        <dbReference type="ARBA" id="ARBA00022949"/>
    </source>
</evidence>
<dbReference type="Pfam" id="PF00876">
    <property type="entry name" value="Innexin"/>
    <property type="match status" value="3"/>
</dbReference>
<keyword evidence="9 12" id="KW-0406">Ion transport</keyword>
<dbReference type="PANTHER" id="PTHR11893:SF36">
    <property type="entry name" value="INNEXIN-5"/>
    <property type="match status" value="1"/>
</dbReference>
<evidence type="ECO:0000256" key="8">
    <source>
        <dbReference type="ARBA" id="ARBA00022989"/>
    </source>
</evidence>
<dbReference type="Proteomes" id="UP000031036">
    <property type="component" value="Unassembled WGS sequence"/>
</dbReference>
<dbReference type="STRING" id="6265.A0A0B2V6Q0"/>
<dbReference type="GO" id="GO:0005886">
    <property type="term" value="C:plasma membrane"/>
    <property type="evidence" value="ECO:0007669"/>
    <property type="project" value="UniProtKB-SubCell"/>
</dbReference>
<protein>
    <recommendedName>
        <fullName evidence="12">Innexin</fullName>
    </recommendedName>
</protein>
<dbReference type="PROSITE" id="PS51013">
    <property type="entry name" value="PANNEXIN"/>
    <property type="match status" value="1"/>
</dbReference>
<comment type="subcellular location">
    <subcellularLocation>
        <location evidence="1">Cell junction</location>
        <location evidence="1">Gap junction</location>
    </subcellularLocation>
    <subcellularLocation>
        <location evidence="2 12">Cell membrane</location>
        <topology evidence="2 12">Multi-pass membrane protein</topology>
    </subcellularLocation>
</comment>
<evidence type="ECO:0000256" key="12">
    <source>
        <dbReference type="RuleBase" id="RU010713"/>
    </source>
</evidence>
<comment type="caution">
    <text evidence="12">Lacks conserved residue(s) required for the propagation of feature annotation.</text>
</comment>
<feature type="transmembrane region" description="Helical" evidence="12">
    <location>
        <begin position="101"/>
        <end position="120"/>
    </location>
</feature>
<keyword evidence="10 12" id="KW-0472">Membrane</keyword>
<keyword evidence="4" id="KW-1003">Cell membrane</keyword>
<dbReference type="GO" id="GO:0034220">
    <property type="term" value="P:monoatomic ion transmembrane transport"/>
    <property type="evidence" value="ECO:0007669"/>
    <property type="project" value="UniProtKB-KW"/>
</dbReference>
<comment type="caution">
    <text evidence="14">The sequence shown here is derived from an EMBL/GenBank/DDBJ whole genome shotgun (WGS) entry which is preliminary data.</text>
</comment>
<feature type="transmembrane region" description="Helical" evidence="12">
    <location>
        <begin position="132"/>
        <end position="150"/>
    </location>
</feature>
<comment type="function">
    <text evidence="12">Structural component of the gap junctions.</text>
</comment>
<evidence type="ECO:0000256" key="6">
    <source>
        <dbReference type="ARBA" id="ARBA00022868"/>
    </source>
</evidence>
<feature type="region of interest" description="Disordered" evidence="13">
    <location>
        <begin position="556"/>
        <end position="575"/>
    </location>
</feature>
<comment type="similarity">
    <text evidence="12">Belongs to the pannexin family.</text>
</comment>
<evidence type="ECO:0000313" key="14">
    <source>
        <dbReference type="EMBL" id="KHN79121.1"/>
    </source>
</evidence>
<dbReference type="OrthoDB" id="5867527at2759"/>
<accession>A0A0B2V6Q0</accession>
<name>A0A0B2V6Q0_TOXCA</name>
<keyword evidence="7" id="KW-0965">Cell junction</keyword>
<feature type="transmembrane region" description="Helical" evidence="12">
    <location>
        <begin position="452"/>
        <end position="476"/>
    </location>
</feature>
<proteinExistence type="inferred from homology"/>
<keyword evidence="8 12" id="KW-1133">Transmembrane helix</keyword>
<sequence>MLQLLPYYLSNLHATHDEDSVDRINYIYTNVLLLGFSILLTAKQYVGRPLQCWVPAQFKSGWEVYVENHCFIENTYFVRMDEQLPDSGDERQKRELAYYQWIPFILAMQAAFCYAPRIVWKVFNRRSGIELAYYQWIPFILAMQAAFCYAPRIVWKVFNRRSGMFFKFKHCFQYVLATTVLHVSFIDFNRTASLSINLTQFIPTALATMKVGKKKVLKDNESDYSALVSRIEEHVSLANANRVHFGMYVTILYLIVKFLWLVNVVVQFLILNIFLGPQYTLWGIGIVNDLLHNRDWSISGHFPRIKKNVAGINLTQFIPTALATMKVGKKKVLKDNESDYSALVSRIEEHVSLANANRVHFGMYVTILYLIVKFLWLVNVVVQFLILNIFLGPQYTLWGIGIVNDLLHNRDWSISGHFPRVTLCDVEVREMGNLHNWTVQCVLMINMFAEKIFLFLWFWFCFVAIATSINFVYWIFVSLSTSQSRAFVRKYLEFKDKKGANGEKIDRFISNALRKDGITVLRLISENCGDLAVAEIVCKLWDAYDNDAERFTEISEESDAGYLEDFQEDYGSPEQ</sequence>
<evidence type="ECO:0000256" key="9">
    <source>
        <dbReference type="ARBA" id="ARBA00023065"/>
    </source>
</evidence>
<keyword evidence="3 12" id="KW-0813">Transport</keyword>
<dbReference type="EMBL" id="JPKZ01001947">
    <property type="protein sequence ID" value="KHN79121.1"/>
    <property type="molecule type" value="Genomic_DNA"/>
</dbReference>
<evidence type="ECO:0000256" key="13">
    <source>
        <dbReference type="SAM" id="MobiDB-lite"/>
    </source>
</evidence>
<dbReference type="InterPro" id="IPR000990">
    <property type="entry name" value="Innexin"/>
</dbReference>
<dbReference type="PANTHER" id="PTHR11893">
    <property type="entry name" value="INNEXIN"/>
    <property type="match status" value="1"/>
</dbReference>
<evidence type="ECO:0000256" key="4">
    <source>
        <dbReference type="ARBA" id="ARBA00022475"/>
    </source>
</evidence>
<evidence type="ECO:0000256" key="1">
    <source>
        <dbReference type="ARBA" id="ARBA00004610"/>
    </source>
</evidence>
<dbReference type="PRINTS" id="PR01262">
    <property type="entry name" value="INNEXIN"/>
</dbReference>
<feature type="transmembrane region" description="Helical" evidence="12">
    <location>
        <begin position="251"/>
        <end position="275"/>
    </location>
</feature>
<dbReference type="AlphaFoldDB" id="A0A0B2V6Q0"/>
<keyword evidence="5 12" id="KW-0812">Transmembrane</keyword>
<keyword evidence="11 12" id="KW-0407">Ion channel</keyword>
<feature type="transmembrane region" description="Helical" evidence="12">
    <location>
        <begin position="24"/>
        <end position="42"/>
    </location>
</feature>
<evidence type="ECO:0000256" key="11">
    <source>
        <dbReference type="ARBA" id="ARBA00023303"/>
    </source>
</evidence>
<evidence type="ECO:0000256" key="2">
    <source>
        <dbReference type="ARBA" id="ARBA00004651"/>
    </source>
</evidence>
<feature type="transmembrane region" description="Helical" evidence="12">
    <location>
        <begin position="367"/>
        <end position="391"/>
    </location>
</feature>
<dbReference type="GO" id="GO:0005243">
    <property type="term" value="F:gap junction channel activity"/>
    <property type="evidence" value="ECO:0007669"/>
    <property type="project" value="TreeGrafter"/>
</dbReference>
<evidence type="ECO:0000256" key="3">
    <source>
        <dbReference type="ARBA" id="ARBA00022448"/>
    </source>
</evidence>
<evidence type="ECO:0000313" key="15">
    <source>
        <dbReference type="Proteomes" id="UP000031036"/>
    </source>
</evidence>
<keyword evidence="6" id="KW-0303">Gap junction</keyword>
<evidence type="ECO:0000256" key="10">
    <source>
        <dbReference type="ARBA" id="ARBA00023136"/>
    </source>
</evidence>